<dbReference type="InterPro" id="IPR003615">
    <property type="entry name" value="HNH_nuc"/>
</dbReference>
<dbReference type="Pfam" id="PF01844">
    <property type="entry name" value="HNH"/>
    <property type="match status" value="1"/>
</dbReference>
<evidence type="ECO:0000259" key="1">
    <source>
        <dbReference type="SMART" id="SM00507"/>
    </source>
</evidence>
<accession>A0A3G2L9Z7</accession>
<dbReference type="EMBL" id="CP032050">
    <property type="protein sequence ID" value="AYN69076.1"/>
    <property type="molecule type" value="Genomic_DNA"/>
</dbReference>
<dbReference type="Pfam" id="PF18062">
    <property type="entry name" value="RE_AspBHI_N"/>
    <property type="match status" value="1"/>
</dbReference>
<proteinExistence type="predicted"/>
<keyword evidence="2" id="KW-0378">Hydrolase</keyword>
<dbReference type="Proteomes" id="UP000276309">
    <property type="component" value="Chromosome"/>
</dbReference>
<organism evidence="2 3">
    <name type="scientific">Euzebyella marina</name>
    <dbReference type="NCBI Taxonomy" id="1761453"/>
    <lineage>
        <taxon>Bacteria</taxon>
        <taxon>Pseudomonadati</taxon>
        <taxon>Bacteroidota</taxon>
        <taxon>Flavobacteriia</taxon>
        <taxon>Flavobacteriales</taxon>
        <taxon>Flavobacteriaceae</taxon>
        <taxon>Euzebyella</taxon>
    </lineage>
</organism>
<dbReference type="InterPro" id="IPR041409">
    <property type="entry name" value="RE_AspBHI_N"/>
</dbReference>
<dbReference type="GO" id="GO:0008270">
    <property type="term" value="F:zinc ion binding"/>
    <property type="evidence" value="ECO:0007669"/>
    <property type="project" value="InterPro"/>
</dbReference>
<dbReference type="CDD" id="cd00085">
    <property type="entry name" value="HNHc"/>
    <property type="match status" value="1"/>
</dbReference>
<dbReference type="SMART" id="SM00507">
    <property type="entry name" value="HNHc"/>
    <property type="match status" value="1"/>
</dbReference>
<dbReference type="GO" id="GO:0004519">
    <property type="term" value="F:endonuclease activity"/>
    <property type="evidence" value="ECO:0007669"/>
    <property type="project" value="UniProtKB-KW"/>
</dbReference>
<dbReference type="GO" id="GO:0003676">
    <property type="term" value="F:nucleic acid binding"/>
    <property type="evidence" value="ECO:0007669"/>
    <property type="project" value="InterPro"/>
</dbReference>
<dbReference type="InterPro" id="IPR002711">
    <property type="entry name" value="HNH"/>
</dbReference>
<dbReference type="Gene3D" id="2.30.280.20">
    <property type="match status" value="1"/>
</dbReference>
<protein>
    <submittedName>
        <fullName evidence="2">HNH endonuclease</fullName>
    </submittedName>
</protein>
<keyword evidence="2" id="KW-0540">Nuclease</keyword>
<gene>
    <name evidence="2" type="ORF">D1013_17670</name>
</gene>
<sequence length="365" mass="42436">MKLSIGQITKATTKFKENIKYTDEGHLNLRHITSNGVEGEAINLFRPMFWFKNKNEICPAIILSSNPLLKNKERKPWEDEINIEKSRVHYFGDNKTPGKHPLESLPKEPQTGNQKMVSMAENYLSNDRAKRIEAPPIIIFQHCKVGRQSKGYRKFIGVGYLYNYQLIQQKTTEGKFFANYCYDIKLIDLENNQFDWSWIYDRKSWNPTKNNNLKAPESWKRWMEHGHPENNNVEDLGKVHRKFENQVVEILKSGPINAPIGNLNPDRTLTTLNYFQRNPFVKAWVLQNSNGICEVCNKDAPFNTDQGEFFLEVHHIKALSKGGSDTIENTIALCPNCHREIHHGTNRLKIEEGLFKKIPRIKKEN</sequence>
<evidence type="ECO:0000313" key="2">
    <source>
        <dbReference type="EMBL" id="AYN69076.1"/>
    </source>
</evidence>
<dbReference type="RefSeq" id="WP_121850083.1">
    <property type="nucleotide sequence ID" value="NZ_CP032050.1"/>
</dbReference>
<keyword evidence="3" id="KW-1185">Reference proteome</keyword>
<keyword evidence="2" id="KW-0255">Endonuclease</keyword>
<evidence type="ECO:0000313" key="3">
    <source>
        <dbReference type="Proteomes" id="UP000276309"/>
    </source>
</evidence>
<reference evidence="2 3" key="1">
    <citation type="submission" date="2018-08" db="EMBL/GenBank/DDBJ databases">
        <title>The reduced genetic potential of extracellular carbohydrate catabolism in Euzebyella marina RN62, a Flavobacteriia bacterium isolated from the hadal water.</title>
        <authorList>
            <person name="Xue C."/>
        </authorList>
    </citation>
    <scope>NUCLEOTIDE SEQUENCE [LARGE SCALE GENOMIC DNA]</scope>
    <source>
        <strain evidence="2 3">RN62</strain>
    </source>
</reference>
<dbReference type="KEGG" id="emar:D1013_17670"/>
<dbReference type="AlphaFoldDB" id="A0A3G2L9Z7"/>
<dbReference type="OrthoDB" id="9779761at2"/>
<name>A0A3G2L9Z7_9FLAO</name>
<feature type="domain" description="HNH nuclease" evidence="1">
    <location>
        <begin position="280"/>
        <end position="339"/>
    </location>
</feature>
<dbReference type="Gene3D" id="1.10.30.50">
    <property type="match status" value="1"/>
</dbReference>